<feature type="transmembrane region" description="Helical" evidence="2">
    <location>
        <begin position="126"/>
        <end position="148"/>
    </location>
</feature>
<protein>
    <submittedName>
        <fullName evidence="3">Classical arabinogalactan 9-like protein</fullName>
    </submittedName>
</protein>
<sequence>MDSQVQKEEKEKGQDWSRVPRWNSLGWKPPCRSSWSSKRPQQSRQREEPDDGRNNGGGDNRKNRWKPRAQIVRRPTEELMVVGTRLEFLAHPPAMTQRDLETQAWWPTAKLMVFMLQGKAEDSSQMIGYVNFAISAFSLFFHFILIFIIMDVSIYVLLACDILIFIFSLVIAISYCSCCCNPESTPVMVSCVTTHLPVMHMGQLYPSAVAQPVSSVMYMFPHGSVPSAPLPNYGPVPTASAPMYTPVQTTPPPNYDKLSDALPPNYSPVPSSPPPAYEQPWIESGSRQPVERRGRPAPFCHLVLKLNFGILCCLPPAKRADGCHLKCEPVARRDRVAVSTLHCGRSNPSSNPGHSSPLPLGDGDIGLLFTTSSLSWILRLKLFGILCCPPPANNPGLNPAHGSPLPLSDRERLAPFCHLVLKLDFASEALWHPVLPASSQESRLATTRRSRGQEVDLKSTGVSLRSFESCRLCCLPKPCALGRRDCVCRTDLRSPSPTEKHATYPFCNQRAATTRRSRGREDKAMNSLSWILRLKLFGSLCCPPPLKRAGMQQPDFGNIARPIGTLFDDLEWSFFYPLVTNQFHFNWSYNSLSSKHISSVLQVKSSQMLGYLNAGAAALSLHFHFYYTGGVTCFLLLACDILIFIFSVTVALTSCFCCCRPKTRRVEISYMNGDLPVNHIVLTGQSDSSVSSVMYLLPAAHGSVPSAPLPNYSPVPNVPPPAYDQVSYAPPSNYGPVPNEPPPAYEYEDLQTRR</sequence>
<dbReference type="AlphaFoldDB" id="A0A498LRB8"/>
<feature type="transmembrane region" description="Helical" evidence="2">
    <location>
        <begin position="634"/>
        <end position="652"/>
    </location>
</feature>
<feature type="region of interest" description="Disordered" evidence="1">
    <location>
        <begin position="263"/>
        <end position="289"/>
    </location>
</feature>
<feature type="region of interest" description="Disordered" evidence="1">
    <location>
        <begin position="1"/>
        <end position="68"/>
    </location>
</feature>
<proteinExistence type="predicted"/>
<gene>
    <name evidence="3" type="ORF">ROHU_011105</name>
</gene>
<dbReference type="Proteomes" id="UP000290572">
    <property type="component" value="Unassembled WGS sequence"/>
</dbReference>
<name>A0A498LRB8_LABRO</name>
<dbReference type="EMBL" id="QBIY01013287">
    <property type="protein sequence ID" value="RXN09284.1"/>
    <property type="molecule type" value="Genomic_DNA"/>
</dbReference>
<feature type="compositionally biased region" description="Basic and acidic residues" evidence="1">
    <location>
        <begin position="1"/>
        <end position="15"/>
    </location>
</feature>
<feature type="compositionally biased region" description="Polar residues" evidence="1">
    <location>
        <begin position="33"/>
        <end position="43"/>
    </location>
</feature>
<organism evidence="3 4">
    <name type="scientific">Labeo rohita</name>
    <name type="common">Indian major carp</name>
    <name type="synonym">Cyprinus rohita</name>
    <dbReference type="NCBI Taxonomy" id="84645"/>
    <lineage>
        <taxon>Eukaryota</taxon>
        <taxon>Metazoa</taxon>
        <taxon>Chordata</taxon>
        <taxon>Craniata</taxon>
        <taxon>Vertebrata</taxon>
        <taxon>Euteleostomi</taxon>
        <taxon>Actinopterygii</taxon>
        <taxon>Neopterygii</taxon>
        <taxon>Teleostei</taxon>
        <taxon>Ostariophysi</taxon>
        <taxon>Cypriniformes</taxon>
        <taxon>Cyprinidae</taxon>
        <taxon>Labeoninae</taxon>
        <taxon>Labeonini</taxon>
        <taxon>Labeo</taxon>
    </lineage>
</organism>
<reference evidence="3 4" key="1">
    <citation type="submission" date="2018-03" db="EMBL/GenBank/DDBJ databases">
        <title>Draft genome sequence of Rohu Carp (Labeo rohita).</title>
        <authorList>
            <person name="Das P."/>
            <person name="Kushwaha B."/>
            <person name="Joshi C.G."/>
            <person name="Kumar D."/>
            <person name="Nagpure N.S."/>
            <person name="Sahoo L."/>
            <person name="Das S.P."/>
            <person name="Bit A."/>
            <person name="Patnaik S."/>
            <person name="Meher P.K."/>
            <person name="Jayasankar P."/>
            <person name="Koringa P.G."/>
            <person name="Patel N.V."/>
            <person name="Hinsu A.T."/>
            <person name="Kumar R."/>
            <person name="Pandey M."/>
            <person name="Agarwal S."/>
            <person name="Srivastava S."/>
            <person name="Singh M."/>
            <person name="Iquebal M.A."/>
            <person name="Jaiswal S."/>
            <person name="Angadi U.B."/>
            <person name="Kumar N."/>
            <person name="Raza M."/>
            <person name="Shah T.M."/>
            <person name="Rai A."/>
            <person name="Jena J.K."/>
        </authorList>
    </citation>
    <scope>NUCLEOTIDE SEQUENCE [LARGE SCALE GENOMIC DNA]</scope>
    <source>
        <strain evidence="3">DASCIFA01</strain>
        <tissue evidence="3">Testis</tissue>
    </source>
</reference>
<keyword evidence="2" id="KW-0472">Membrane</keyword>
<feature type="region of interest" description="Disordered" evidence="1">
    <location>
        <begin position="723"/>
        <end position="754"/>
    </location>
</feature>
<feature type="compositionally biased region" description="Basic and acidic residues" evidence="1">
    <location>
        <begin position="44"/>
        <end position="53"/>
    </location>
</feature>
<keyword evidence="4" id="KW-1185">Reference proteome</keyword>
<comment type="caution">
    <text evidence="3">The sequence shown here is derived from an EMBL/GenBank/DDBJ whole genome shotgun (WGS) entry which is preliminary data.</text>
</comment>
<feature type="compositionally biased region" description="Pro residues" evidence="1">
    <location>
        <begin position="265"/>
        <end position="277"/>
    </location>
</feature>
<evidence type="ECO:0000256" key="1">
    <source>
        <dbReference type="SAM" id="MobiDB-lite"/>
    </source>
</evidence>
<keyword evidence="2" id="KW-1133">Transmembrane helix</keyword>
<evidence type="ECO:0000313" key="3">
    <source>
        <dbReference type="EMBL" id="RXN09284.1"/>
    </source>
</evidence>
<evidence type="ECO:0000313" key="4">
    <source>
        <dbReference type="Proteomes" id="UP000290572"/>
    </source>
</evidence>
<accession>A0A498LRB8</accession>
<evidence type="ECO:0000256" key="2">
    <source>
        <dbReference type="SAM" id="Phobius"/>
    </source>
</evidence>
<keyword evidence="2" id="KW-0812">Transmembrane</keyword>
<feature type="transmembrane region" description="Helical" evidence="2">
    <location>
        <begin position="155"/>
        <end position="175"/>
    </location>
</feature>
<feature type="transmembrane region" description="Helical" evidence="2">
    <location>
        <begin position="608"/>
        <end position="627"/>
    </location>
</feature>